<protein>
    <submittedName>
        <fullName evidence="2">Iron-sulfur cluster regulator IscR</fullName>
    </submittedName>
</protein>
<sequence length="154" mass="17127">GVEALETDRLCRGRHGPARAGRRLAGRPGADRAGPRAGHRHRRADRRQGAQDIGPGGAGGRAAGRPRRLPADPAARRGAALRGDRRRRWSDRPHGLRRWRAGAVRGAEHLRRPRPLGPGQRRHPPGLVRHHPRRSGRPRALRLGPRIRSARRRV</sequence>
<accession>A0A6J4JR19</accession>
<feature type="compositionally biased region" description="Basic residues" evidence="1">
    <location>
        <begin position="12"/>
        <end position="25"/>
    </location>
</feature>
<organism evidence="2">
    <name type="scientific">uncultured Craurococcus sp</name>
    <dbReference type="NCBI Taxonomy" id="1135998"/>
    <lineage>
        <taxon>Bacteria</taxon>
        <taxon>Pseudomonadati</taxon>
        <taxon>Pseudomonadota</taxon>
        <taxon>Alphaproteobacteria</taxon>
        <taxon>Acetobacterales</taxon>
        <taxon>Acetobacteraceae</taxon>
        <taxon>Craurococcus</taxon>
        <taxon>environmental samples</taxon>
    </lineage>
</organism>
<dbReference type="EMBL" id="CADCTD010000178">
    <property type="protein sequence ID" value="CAA9284935.1"/>
    <property type="molecule type" value="Genomic_DNA"/>
</dbReference>
<feature type="non-terminal residue" evidence="2">
    <location>
        <position position="154"/>
    </location>
</feature>
<feature type="compositionally biased region" description="Basic and acidic residues" evidence="1">
    <location>
        <begin position="1"/>
        <end position="11"/>
    </location>
</feature>
<evidence type="ECO:0000313" key="2">
    <source>
        <dbReference type="EMBL" id="CAA9284935.1"/>
    </source>
</evidence>
<name>A0A6J4JR19_9PROT</name>
<gene>
    <name evidence="2" type="ORF">AVDCRST_MAG27-4390</name>
</gene>
<reference evidence="2" key="1">
    <citation type="submission" date="2020-02" db="EMBL/GenBank/DDBJ databases">
        <authorList>
            <person name="Meier V. D."/>
        </authorList>
    </citation>
    <scope>NUCLEOTIDE SEQUENCE</scope>
    <source>
        <strain evidence="2">AVDCRST_MAG27</strain>
    </source>
</reference>
<proteinExistence type="predicted"/>
<dbReference type="AlphaFoldDB" id="A0A6J4JR19"/>
<feature type="compositionally biased region" description="Low complexity" evidence="1">
    <location>
        <begin position="71"/>
        <end position="81"/>
    </location>
</feature>
<feature type="compositionally biased region" description="Basic residues" evidence="1">
    <location>
        <begin position="84"/>
        <end position="100"/>
    </location>
</feature>
<feature type="non-terminal residue" evidence="2">
    <location>
        <position position="1"/>
    </location>
</feature>
<feature type="compositionally biased region" description="Basic residues" evidence="1">
    <location>
        <begin position="120"/>
        <end position="140"/>
    </location>
</feature>
<feature type="region of interest" description="Disordered" evidence="1">
    <location>
        <begin position="1"/>
        <end position="154"/>
    </location>
</feature>
<evidence type="ECO:0000256" key="1">
    <source>
        <dbReference type="SAM" id="MobiDB-lite"/>
    </source>
</evidence>